<feature type="non-terminal residue" evidence="1">
    <location>
        <position position="1"/>
    </location>
</feature>
<feature type="non-terminal residue" evidence="1">
    <location>
        <position position="57"/>
    </location>
</feature>
<sequence>TLAETINVLHQWPSDNDLLCTVYEGYQQAWDLAKVLSMVNCDNELFNFLNTFKGKSN</sequence>
<dbReference type="EMBL" id="CAJVQB010160345">
    <property type="protein sequence ID" value="CAG8856462.1"/>
    <property type="molecule type" value="Genomic_DNA"/>
</dbReference>
<gene>
    <name evidence="1" type="ORF">GMARGA_LOCUS45283</name>
</gene>
<dbReference type="Proteomes" id="UP000789901">
    <property type="component" value="Unassembled WGS sequence"/>
</dbReference>
<accession>A0ABN7XMJ2</accession>
<protein>
    <submittedName>
        <fullName evidence="1">35677_t:CDS:1</fullName>
    </submittedName>
</protein>
<name>A0ABN7XMJ2_GIGMA</name>
<evidence type="ECO:0000313" key="2">
    <source>
        <dbReference type="Proteomes" id="UP000789901"/>
    </source>
</evidence>
<evidence type="ECO:0000313" key="1">
    <source>
        <dbReference type="EMBL" id="CAG8856462.1"/>
    </source>
</evidence>
<reference evidence="1 2" key="1">
    <citation type="submission" date="2021-06" db="EMBL/GenBank/DDBJ databases">
        <authorList>
            <person name="Kallberg Y."/>
            <person name="Tangrot J."/>
            <person name="Rosling A."/>
        </authorList>
    </citation>
    <scope>NUCLEOTIDE SEQUENCE [LARGE SCALE GENOMIC DNA]</scope>
    <source>
        <strain evidence="1 2">120-4 pot B 10/14</strain>
    </source>
</reference>
<keyword evidence="2" id="KW-1185">Reference proteome</keyword>
<proteinExistence type="predicted"/>
<organism evidence="1 2">
    <name type="scientific">Gigaspora margarita</name>
    <dbReference type="NCBI Taxonomy" id="4874"/>
    <lineage>
        <taxon>Eukaryota</taxon>
        <taxon>Fungi</taxon>
        <taxon>Fungi incertae sedis</taxon>
        <taxon>Mucoromycota</taxon>
        <taxon>Glomeromycotina</taxon>
        <taxon>Glomeromycetes</taxon>
        <taxon>Diversisporales</taxon>
        <taxon>Gigasporaceae</taxon>
        <taxon>Gigaspora</taxon>
    </lineage>
</organism>
<comment type="caution">
    <text evidence="1">The sequence shown here is derived from an EMBL/GenBank/DDBJ whole genome shotgun (WGS) entry which is preliminary data.</text>
</comment>